<accession>A0A2A2I0C3</accession>
<evidence type="ECO:0000256" key="1">
    <source>
        <dbReference type="SAM" id="Phobius"/>
    </source>
</evidence>
<dbReference type="InterPro" id="IPR036291">
    <property type="entry name" value="NAD(P)-bd_dom_sf"/>
</dbReference>
<feature type="domain" description="Potassium channel" evidence="2">
    <location>
        <begin position="40"/>
        <end position="104"/>
    </location>
</feature>
<feature type="transmembrane region" description="Helical" evidence="1">
    <location>
        <begin position="85"/>
        <end position="103"/>
    </location>
</feature>
<organism evidence="3 4">
    <name type="scientific">Tamilnaduibacter salinus</name>
    <dbReference type="NCBI Taxonomy" id="1484056"/>
    <lineage>
        <taxon>Bacteria</taxon>
        <taxon>Pseudomonadati</taxon>
        <taxon>Pseudomonadota</taxon>
        <taxon>Gammaproteobacteria</taxon>
        <taxon>Pseudomonadales</taxon>
        <taxon>Marinobacteraceae</taxon>
        <taxon>Tamilnaduibacter</taxon>
    </lineage>
</organism>
<evidence type="ECO:0000313" key="4">
    <source>
        <dbReference type="Proteomes" id="UP000218332"/>
    </source>
</evidence>
<protein>
    <submittedName>
        <fullName evidence="3">Transporter</fullName>
    </submittedName>
</protein>
<dbReference type="AlphaFoldDB" id="A0A2A2I0C3"/>
<evidence type="ECO:0000313" key="3">
    <source>
        <dbReference type="EMBL" id="PAV24756.1"/>
    </source>
</evidence>
<keyword evidence="4" id="KW-1185">Reference proteome</keyword>
<keyword evidence="1" id="KW-0812">Transmembrane</keyword>
<comment type="caution">
    <text evidence="3">The sequence shown here is derived from an EMBL/GenBank/DDBJ whole genome shotgun (WGS) entry which is preliminary data.</text>
</comment>
<proteinExistence type="predicted"/>
<name>A0A2A2I0C3_9GAMM</name>
<dbReference type="RefSeq" id="WP_095612179.1">
    <property type="nucleotide sequence ID" value="NZ_NMPM01000106.1"/>
</dbReference>
<dbReference type="InterPro" id="IPR013099">
    <property type="entry name" value="K_chnl_dom"/>
</dbReference>
<dbReference type="EMBL" id="NMPM01000106">
    <property type="protein sequence ID" value="PAV24756.1"/>
    <property type="molecule type" value="Genomic_DNA"/>
</dbReference>
<dbReference type="Proteomes" id="UP000218332">
    <property type="component" value="Unassembled WGS sequence"/>
</dbReference>
<dbReference type="SUPFAM" id="SSF81324">
    <property type="entry name" value="Voltage-gated potassium channels"/>
    <property type="match status" value="1"/>
</dbReference>
<dbReference type="SUPFAM" id="SSF51735">
    <property type="entry name" value="NAD(P)-binding Rossmann-fold domains"/>
    <property type="match status" value="1"/>
</dbReference>
<evidence type="ECO:0000259" key="2">
    <source>
        <dbReference type="Pfam" id="PF07885"/>
    </source>
</evidence>
<reference evidence="3 4" key="1">
    <citation type="submission" date="2017-07" db="EMBL/GenBank/DDBJ databases">
        <title>Tamlnaduibacter salinus (Mi-7) genome sequencing.</title>
        <authorList>
            <person name="Verma A."/>
            <person name="Krishnamurthi S."/>
        </authorList>
    </citation>
    <scope>NUCLEOTIDE SEQUENCE [LARGE SCALE GENOMIC DNA]</scope>
    <source>
        <strain evidence="3 4">Mi-7</strain>
    </source>
</reference>
<sequence>MLILKALRRPSRRAMTRHIQVDMGARLRRVLGWLLLLSGLHVVAMTGFESLGVGDAVWLTLTTLTTVGYGDFSATTAMGRLATTGFLYLAGITLMAQLASDYIDYRLKRKDDMIQGRWRWQMQDHLLIINSPNRNPDVYFRRLLDQLKATREFADTPVQILTDGFPDGLPAGLREQGVVHHHGDATDPEALAAVTPALARAIIVLAADEDSRTSDSVTLDVLMQIDRQCDGRQPLTVAECVTTDNRERAERLGASSTLRPIRAYPEMLVRALVARGSEKVLENLFTHHDDHPVRYEVTLENVVWADVACRLLVAGMGTLMAYITEDEEVVCHPAHDHRFSARALIVMVREEAIPDPAQVDDCIRGPMPDLPVSAS</sequence>
<dbReference type="Pfam" id="PF07885">
    <property type="entry name" value="Ion_trans_2"/>
    <property type="match status" value="1"/>
</dbReference>
<gene>
    <name evidence="3" type="ORF">CF392_14600</name>
</gene>
<dbReference type="Gene3D" id="3.40.50.720">
    <property type="entry name" value="NAD(P)-binding Rossmann-like Domain"/>
    <property type="match status" value="1"/>
</dbReference>
<dbReference type="Gene3D" id="1.10.287.70">
    <property type="match status" value="1"/>
</dbReference>
<keyword evidence="1" id="KW-1133">Transmembrane helix</keyword>
<keyword evidence="1" id="KW-0472">Membrane</keyword>